<evidence type="ECO:0000256" key="1">
    <source>
        <dbReference type="ARBA" id="ARBA00009275"/>
    </source>
</evidence>
<comment type="caution">
    <text evidence="6">The sequence shown here is derived from an EMBL/GenBank/DDBJ whole genome shotgun (WGS) entry which is preliminary data.</text>
</comment>
<keyword evidence="7" id="KW-1185">Reference proteome</keyword>
<dbReference type="Pfam" id="PF01026">
    <property type="entry name" value="TatD_DNase"/>
    <property type="match status" value="1"/>
</dbReference>
<evidence type="ECO:0000313" key="6">
    <source>
        <dbReference type="EMBL" id="GMT14768.1"/>
    </source>
</evidence>
<protein>
    <submittedName>
        <fullName evidence="6">Uncharacterized protein</fullName>
    </submittedName>
</protein>
<dbReference type="Gene3D" id="3.20.20.140">
    <property type="entry name" value="Metal-dependent hydrolases"/>
    <property type="match status" value="1"/>
</dbReference>
<keyword evidence="3" id="KW-0378">Hydrolase</keyword>
<accession>A0AAV5V931</accession>
<keyword evidence="2 5" id="KW-0479">Metal-binding</keyword>
<comment type="similarity">
    <text evidence="1">Belongs to the metallo-dependent hydrolases superfamily. TatD-type hydrolase family.</text>
</comment>
<dbReference type="InterPro" id="IPR032466">
    <property type="entry name" value="Metal_Hydrolase"/>
</dbReference>
<evidence type="ECO:0000256" key="5">
    <source>
        <dbReference type="PIRSR" id="PIRSR005902-1"/>
    </source>
</evidence>
<gene>
    <name evidence="6" type="ORF">PFISCL1PPCAC_6065</name>
</gene>
<organism evidence="6 7">
    <name type="scientific">Pristionchus fissidentatus</name>
    <dbReference type="NCBI Taxonomy" id="1538716"/>
    <lineage>
        <taxon>Eukaryota</taxon>
        <taxon>Metazoa</taxon>
        <taxon>Ecdysozoa</taxon>
        <taxon>Nematoda</taxon>
        <taxon>Chromadorea</taxon>
        <taxon>Rhabditida</taxon>
        <taxon>Rhabditina</taxon>
        <taxon>Diplogasteromorpha</taxon>
        <taxon>Diplogasteroidea</taxon>
        <taxon>Neodiplogasteridae</taxon>
        <taxon>Pristionchus</taxon>
    </lineage>
</organism>
<dbReference type="EMBL" id="BTSY01000002">
    <property type="protein sequence ID" value="GMT14768.1"/>
    <property type="molecule type" value="Genomic_DNA"/>
</dbReference>
<dbReference type="PIRSF" id="PIRSF005902">
    <property type="entry name" value="DNase_TatD"/>
    <property type="match status" value="1"/>
</dbReference>
<evidence type="ECO:0000256" key="4">
    <source>
        <dbReference type="ARBA" id="ARBA00093287"/>
    </source>
</evidence>
<feature type="binding site" evidence="5">
    <location>
        <position position="7"/>
    </location>
    <ligand>
        <name>a divalent metal cation</name>
        <dbReference type="ChEBI" id="CHEBI:60240"/>
        <label>1</label>
    </ligand>
</feature>
<dbReference type="Proteomes" id="UP001432322">
    <property type="component" value="Unassembled WGS sequence"/>
</dbReference>
<dbReference type="SUPFAM" id="SSF51556">
    <property type="entry name" value="Metallo-dependent hydrolases"/>
    <property type="match status" value="1"/>
</dbReference>
<feature type="binding site" evidence="5">
    <location>
        <position position="96"/>
    </location>
    <ligand>
        <name>a divalent metal cation</name>
        <dbReference type="ChEBI" id="CHEBI:60240"/>
        <label>1</label>
    </ligand>
</feature>
<evidence type="ECO:0000256" key="3">
    <source>
        <dbReference type="ARBA" id="ARBA00022801"/>
    </source>
</evidence>
<feature type="binding site" evidence="5">
    <location>
        <position position="158"/>
    </location>
    <ligand>
        <name>a divalent metal cation</name>
        <dbReference type="ChEBI" id="CHEBI:60240"/>
        <label>2</label>
    </ligand>
</feature>
<dbReference type="GO" id="GO:0016788">
    <property type="term" value="F:hydrolase activity, acting on ester bonds"/>
    <property type="evidence" value="ECO:0007669"/>
    <property type="project" value="InterPro"/>
</dbReference>
<evidence type="ECO:0000256" key="2">
    <source>
        <dbReference type="ARBA" id="ARBA00022723"/>
    </source>
</evidence>
<dbReference type="GO" id="GO:0046872">
    <property type="term" value="F:metal ion binding"/>
    <property type="evidence" value="ECO:0007669"/>
    <property type="project" value="UniProtKB-KW"/>
</dbReference>
<dbReference type="PANTHER" id="PTHR46317">
    <property type="entry name" value="HYDROLASE OF PHP SUPERFAMILY-RELATED PROTEIN"/>
    <property type="match status" value="1"/>
</dbReference>
<feature type="binding site" evidence="5">
    <location>
        <position position="136"/>
    </location>
    <ligand>
        <name>a divalent metal cation</name>
        <dbReference type="ChEBI" id="CHEBI:60240"/>
        <label>2</label>
    </ligand>
</feature>
<dbReference type="InterPro" id="IPR001130">
    <property type="entry name" value="TatD-like"/>
</dbReference>
<evidence type="ECO:0000313" key="7">
    <source>
        <dbReference type="Proteomes" id="UP001432322"/>
    </source>
</evidence>
<sequence>MIDCHCHLSDNSFKEDVDQVIDRSVQAGVEKFIVVPEFPDQAEKVIDLSERWKGRVYPSIGVHPIQKRNKSVQMKHFTQIEPLLHKYRGKLACIGEIGLDLSPKYKLSDEQKAIQIEVFKMQLHLAKEFNLPVNVHSRCASFSTLSILSSYSLPSLLHAFDGTEEEIHSAIQMGSHLSISPAFTTSKQGELLASLTPLSQLLLESDSPALGMEKGRNEPSSIIHCANFISKVKGIPADQIVTSTTENAKRLFSL</sequence>
<feature type="binding site" evidence="5">
    <location>
        <position position="5"/>
    </location>
    <ligand>
        <name>a divalent metal cation</name>
        <dbReference type="ChEBI" id="CHEBI:60240"/>
        <label>1</label>
    </ligand>
</feature>
<feature type="binding site" evidence="5">
    <location>
        <position position="206"/>
    </location>
    <ligand>
        <name>a divalent metal cation</name>
        <dbReference type="ChEBI" id="CHEBI:60240"/>
        <label>1</label>
    </ligand>
</feature>
<proteinExistence type="inferred from homology"/>
<dbReference type="CDD" id="cd01310">
    <property type="entry name" value="TatD_DNAse"/>
    <property type="match status" value="1"/>
</dbReference>
<dbReference type="PANTHER" id="PTHR46317:SF1">
    <property type="entry name" value="HYDROLASE, TATD FAMILY"/>
    <property type="match status" value="1"/>
</dbReference>
<dbReference type="AlphaFoldDB" id="A0AAV5V931"/>
<comment type="function">
    <text evidence="4">Exhibits 3'-exonuclease activities and apurinic/apyrimidinic (AP) endonuclease (in vitro). Show preferential AP endonuclease activity on double-stranded DNA substrates and 3'- exonuclease activity on single-stranded DNA.</text>
</comment>
<reference evidence="6" key="1">
    <citation type="submission" date="2023-10" db="EMBL/GenBank/DDBJ databases">
        <title>Genome assembly of Pristionchus species.</title>
        <authorList>
            <person name="Yoshida K."/>
            <person name="Sommer R.J."/>
        </authorList>
    </citation>
    <scope>NUCLEOTIDE SEQUENCE</scope>
    <source>
        <strain evidence="6">RS5133</strain>
    </source>
</reference>
<name>A0AAV5V931_9BILA</name>